<sequence length="704" mass="80216">MSKFPQKCSRILKKLIVLATLLLVMFLLAGTSFAEDKGLQTFSPDPFENSALVATDRYDLAETVIILREDYADVAASVLAGALDAPLLLTESDALPEIIAAAIEKLGARKAIVIGGERTISPHVFEELVNLELVVTRIGGIDRYETAAKISEKANHEVGLADKAIIVNGLVSPDALVASSPAFKNRMPVLLVTKDKVPSVTRKAIEDLGINKFYIVGGNGVVSEEVESALAEVAEVKRLDGADRYGTSIAFAEGMFEDLENFVITDGGDFHLREAVSASIYGLPVILVQRDRPSEIVLDYLERVITEQSEIKAFGATCFLVGKIFDNHQDRQPLLQSPTAGWVTKAIAQGALQEVGGELMGRILSDVGLYSDEDPNMQRLKQDLDKIKKELTEIKKMLDQLAYELKASEYNTAVRIMQDFISSVNYTRGLLEDYAESPSQLEKERIITLIERDILGKDTYIHDHLIGTPTSEGLLQLWNEIVYQNRFLTRKDHEKLVPMIEYYHQLQESVLLLQVEYYHAKENKDEEETRRFVNKLIDQHNERIEEQYEVLGNEIPVHIVVDTKLDLMLFEYGGFLINGRKEPGVPNWEDNWYLNEFTSYNDWRHIDTRHFFTIFTSGFNQSSESLMCYLERNGWYPSFTGANKFIYLRIPDPHQNPQTPSHFITQKSTPKLVNKWEFGVSNYYQWWIIYREMPEEEWTQYYYK</sequence>
<evidence type="ECO:0008006" key="4">
    <source>
        <dbReference type="Google" id="ProtNLM"/>
    </source>
</evidence>
<dbReference type="AlphaFoldDB" id="A0A424YJC9"/>
<dbReference type="Pfam" id="PF04122">
    <property type="entry name" value="CW_binding_2"/>
    <property type="match status" value="2"/>
</dbReference>
<dbReference type="InterPro" id="IPR051922">
    <property type="entry name" value="Bact_Sporulation_Assoc"/>
</dbReference>
<keyword evidence="1" id="KW-0175">Coiled coil</keyword>
<name>A0A424YJC9_9FIRM</name>
<reference evidence="2 3" key="1">
    <citation type="submission" date="2018-08" db="EMBL/GenBank/DDBJ databases">
        <title>The metabolism and importance of syntrophic acetate oxidation coupled to methane or sulfide production in haloalkaline environments.</title>
        <authorList>
            <person name="Timmers P.H.A."/>
            <person name="Vavourakis C.D."/>
            <person name="Sorokin D.Y."/>
            <person name="Sinninghe Damste J.S."/>
            <person name="Muyzer G."/>
            <person name="Stams A.J.M."/>
            <person name="Plugge C.M."/>
        </authorList>
    </citation>
    <scope>NUCLEOTIDE SEQUENCE [LARGE SCALE GENOMIC DNA]</scope>
    <source>
        <strain evidence="2">MSAO_Bac1</strain>
    </source>
</reference>
<dbReference type="Gene3D" id="3.40.50.12090">
    <property type="match status" value="2"/>
</dbReference>
<organism evidence="2 3">
    <name type="scientific">Candidatus Syntrophonatronum acetioxidans</name>
    <dbReference type="NCBI Taxonomy" id="1795816"/>
    <lineage>
        <taxon>Bacteria</taxon>
        <taxon>Bacillati</taxon>
        <taxon>Bacillota</taxon>
        <taxon>Clostridia</taxon>
        <taxon>Eubacteriales</taxon>
        <taxon>Syntrophomonadaceae</taxon>
        <taxon>Candidatus Syntrophonatronum</taxon>
    </lineage>
</organism>
<feature type="coiled-coil region" evidence="1">
    <location>
        <begin position="377"/>
        <end position="404"/>
    </location>
</feature>
<evidence type="ECO:0000256" key="1">
    <source>
        <dbReference type="SAM" id="Coils"/>
    </source>
</evidence>
<proteinExistence type="predicted"/>
<evidence type="ECO:0000313" key="3">
    <source>
        <dbReference type="Proteomes" id="UP000285138"/>
    </source>
</evidence>
<evidence type="ECO:0000313" key="2">
    <source>
        <dbReference type="EMBL" id="RQD78636.1"/>
    </source>
</evidence>
<protein>
    <recommendedName>
        <fullName evidence="4">Cell wall-binding repeat-containing protein</fullName>
    </recommendedName>
</protein>
<dbReference type="GO" id="GO:0030288">
    <property type="term" value="C:outer membrane-bounded periplasmic space"/>
    <property type="evidence" value="ECO:0007669"/>
    <property type="project" value="TreeGrafter"/>
</dbReference>
<accession>A0A424YJC9</accession>
<dbReference type="PANTHER" id="PTHR30032">
    <property type="entry name" value="N-ACETYLMURAMOYL-L-ALANINE AMIDASE-RELATED"/>
    <property type="match status" value="1"/>
</dbReference>
<dbReference type="InterPro" id="IPR007253">
    <property type="entry name" value="Cell_wall-bd_2"/>
</dbReference>
<gene>
    <name evidence="2" type="ORF">D5R97_00175</name>
</gene>
<comment type="caution">
    <text evidence="2">The sequence shown here is derived from an EMBL/GenBank/DDBJ whole genome shotgun (WGS) entry which is preliminary data.</text>
</comment>
<dbReference type="Proteomes" id="UP000285138">
    <property type="component" value="Unassembled WGS sequence"/>
</dbReference>
<dbReference type="EMBL" id="QZAA01000010">
    <property type="protein sequence ID" value="RQD78636.1"/>
    <property type="molecule type" value="Genomic_DNA"/>
</dbReference>
<dbReference type="PANTHER" id="PTHR30032:SF4">
    <property type="entry name" value="AMIDASE ENHANCER"/>
    <property type="match status" value="1"/>
</dbReference>